<evidence type="ECO:0000313" key="2">
    <source>
        <dbReference type="EMBL" id="MCQ8897289.1"/>
    </source>
</evidence>
<gene>
    <name evidence="2" type="ORF">NQT62_12685</name>
</gene>
<sequence>MKLLHPANCLLALSLSMAACASPPPKSVELAKRITNVQCEPAKTTVITLDTELAKAGVAVNAARCASDGRMYAAVCGGPTAFIRVVSVDASDEQKARALGYQPVSLFPGLTDSNCPAN</sequence>
<proteinExistence type="predicted"/>
<comment type="caution">
    <text evidence="2">The sequence shown here is derived from an EMBL/GenBank/DDBJ whole genome shotgun (WGS) entry which is preliminary data.</text>
</comment>
<evidence type="ECO:0008006" key="4">
    <source>
        <dbReference type="Google" id="ProtNLM"/>
    </source>
</evidence>
<dbReference type="EMBL" id="JANIGO010000004">
    <property type="protein sequence ID" value="MCQ8897289.1"/>
    <property type="molecule type" value="Genomic_DNA"/>
</dbReference>
<feature type="signal peptide" evidence="1">
    <location>
        <begin position="1"/>
        <end position="21"/>
    </location>
</feature>
<dbReference type="RefSeq" id="WP_256765087.1">
    <property type="nucleotide sequence ID" value="NZ_JANIGO010000004.1"/>
</dbReference>
<evidence type="ECO:0000313" key="3">
    <source>
        <dbReference type="Proteomes" id="UP001204142"/>
    </source>
</evidence>
<accession>A0ABT1WIE6</accession>
<name>A0ABT1WIE6_9BURK</name>
<keyword evidence="3" id="KW-1185">Reference proteome</keyword>
<evidence type="ECO:0000256" key="1">
    <source>
        <dbReference type="SAM" id="SignalP"/>
    </source>
</evidence>
<organism evidence="2 3">
    <name type="scientific">Limnobacter humi</name>
    <dbReference type="NCBI Taxonomy" id="1778671"/>
    <lineage>
        <taxon>Bacteria</taxon>
        <taxon>Pseudomonadati</taxon>
        <taxon>Pseudomonadota</taxon>
        <taxon>Betaproteobacteria</taxon>
        <taxon>Burkholderiales</taxon>
        <taxon>Burkholderiaceae</taxon>
        <taxon>Limnobacter</taxon>
    </lineage>
</organism>
<dbReference type="Proteomes" id="UP001204142">
    <property type="component" value="Unassembled WGS sequence"/>
</dbReference>
<dbReference type="PROSITE" id="PS51257">
    <property type="entry name" value="PROKAR_LIPOPROTEIN"/>
    <property type="match status" value="1"/>
</dbReference>
<keyword evidence="1" id="KW-0732">Signal</keyword>
<reference evidence="2 3" key="1">
    <citation type="submission" date="2022-07" db="EMBL/GenBank/DDBJ databases">
        <authorList>
            <person name="Xamxidin M."/>
            <person name="Wu M."/>
        </authorList>
    </citation>
    <scope>NUCLEOTIDE SEQUENCE [LARGE SCALE GENOMIC DNA]</scope>
    <source>
        <strain evidence="2 3">NBRC 111650</strain>
    </source>
</reference>
<feature type="chain" id="PRO_5047136065" description="Lipoprotein" evidence="1">
    <location>
        <begin position="22"/>
        <end position="118"/>
    </location>
</feature>
<protein>
    <recommendedName>
        <fullName evidence="4">Lipoprotein</fullName>
    </recommendedName>
</protein>